<evidence type="ECO:0000313" key="2">
    <source>
        <dbReference type="EMBL" id="VAV95085.1"/>
    </source>
</evidence>
<gene>
    <name evidence="2" type="ORF">MNBD_ALPHA02-1535</name>
</gene>
<protein>
    <submittedName>
        <fullName evidence="2">6-oxocyclohex-1-ene-1-carbonyl-CoA hydratase</fullName>
    </submittedName>
</protein>
<dbReference type="PANTHER" id="PTHR43802">
    <property type="entry name" value="ENOYL-COA HYDRATASE"/>
    <property type="match status" value="1"/>
</dbReference>
<dbReference type="PANTHER" id="PTHR43802:SF1">
    <property type="entry name" value="IP11341P-RELATED"/>
    <property type="match status" value="1"/>
</dbReference>
<dbReference type="Pfam" id="PF00378">
    <property type="entry name" value="ECH_1"/>
    <property type="match status" value="1"/>
</dbReference>
<proteinExistence type="inferred from homology"/>
<dbReference type="AlphaFoldDB" id="A0A3B0SJJ2"/>
<sequence length="370" mass="40348">MSPIDLVNHNLVSEINTPGVLIEKRPAKTPEGEVVDGLYNYWIILDNPSQYNSYTTDMVKAVILAFREASNARDVVAVVFTGVGDKAFCTGGNTKEYAEYYAGNPQEYRQYMRLFNDMVSAILGCDKPVICRVNGMRIGGGQEIGMACDFSITHDLAKFGQAGPKHGSAPIGGATDFLPIMIGCEQAMVSGTLCEPWSAHKAYRMGIVADIVPALKVDGEFIANPTVITDQYIDGFGKIILGESKSGDALAEGKTTLKGGEVDLSLLDARVEEFCAKFVGTFPDCMTKTLEELRKPKINAWNANKENSRAWLALNMMTEARAGFRAFNEPVGRDREIDFVALRQALAAGQPWTDAFTESLMPAARANKET</sequence>
<dbReference type="InterPro" id="IPR001753">
    <property type="entry name" value="Enoyl-CoA_hydra/iso"/>
</dbReference>
<dbReference type="InterPro" id="IPR017613">
    <property type="entry name" value="Dearomat_hydrolase"/>
</dbReference>
<comment type="similarity">
    <text evidence="1">Belongs to the enoyl-CoA hydratase/isomerase family.</text>
</comment>
<dbReference type="InterPro" id="IPR029045">
    <property type="entry name" value="ClpP/crotonase-like_dom_sf"/>
</dbReference>
<organism evidence="2">
    <name type="scientific">hydrothermal vent metagenome</name>
    <dbReference type="NCBI Taxonomy" id="652676"/>
    <lineage>
        <taxon>unclassified sequences</taxon>
        <taxon>metagenomes</taxon>
        <taxon>ecological metagenomes</taxon>
    </lineage>
</organism>
<dbReference type="SUPFAM" id="SSF52096">
    <property type="entry name" value="ClpP/crotonase"/>
    <property type="match status" value="1"/>
</dbReference>
<accession>A0A3B0SJJ2</accession>
<dbReference type="CDD" id="cd06558">
    <property type="entry name" value="crotonase-like"/>
    <property type="match status" value="1"/>
</dbReference>
<name>A0A3B0SJJ2_9ZZZZ</name>
<evidence type="ECO:0000256" key="1">
    <source>
        <dbReference type="ARBA" id="ARBA00005254"/>
    </source>
</evidence>
<dbReference type="EMBL" id="UOED01000096">
    <property type="protein sequence ID" value="VAV95085.1"/>
    <property type="molecule type" value="Genomic_DNA"/>
</dbReference>
<reference evidence="2" key="1">
    <citation type="submission" date="2018-06" db="EMBL/GenBank/DDBJ databases">
        <authorList>
            <person name="Zhirakovskaya E."/>
        </authorList>
    </citation>
    <scope>NUCLEOTIDE SEQUENCE</scope>
</reference>
<dbReference type="GO" id="GO:0016823">
    <property type="term" value="F:hydrolase activity, acting on acid carbon-carbon bonds, in ketonic substances"/>
    <property type="evidence" value="ECO:0007669"/>
    <property type="project" value="InterPro"/>
</dbReference>
<dbReference type="Gene3D" id="3.90.226.10">
    <property type="entry name" value="2-enoyl-CoA Hydratase, Chain A, domain 1"/>
    <property type="match status" value="1"/>
</dbReference>
<dbReference type="NCBIfam" id="TIGR03200">
    <property type="entry name" value="dearomat_oah"/>
    <property type="match status" value="1"/>
</dbReference>